<organism evidence="1">
    <name type="scientific">Ophidiomyces ophidiicola</name>
    <dbReference type="NCBI Taxonomy" id="1387563"/>
    <lineage>
        <taxon>Eukaryota</taxon>
        <taxon>Fungi</taxon>
        <taxon>Dikarya</taxon>
        <taxon>Ascomycota</taxon>
        <taxon>Pezizomycotina</taxon>
        <taxon>Eurotiomycetes</taxon>
        <taxon>Eurotiomycetidae</taxon>
        <taxon>Onygenales</taxon>
        <taxon>Onygenaceae</taxon>
        <taxon>Ophidiomyces</taxon>
    </lineage>
</organism>
<evidence type="ECO:0000313" key="1">
    <source>
        <dbReference type="EMBL" id="KAI2386971.1"/>
    </source>
</evidence>
<proteinExistence type="predicted"/>
<reference evidence="1" key="1">
    <citation type="journal article" date="2022" name="bioRxiv">
        <title>Population genetic analysis of Ophidiomyces ophidiicola, the causative agent of snake fungal disease, indicates recent introductions to the USA.</title>
        <authorList>
            <person name="Ladner J.T."/>
            <person name="Palmer J.M."/>
            <person name="Ettinger C.L."/>
            <person name="Stajich J.E."/>
            <person name="Farrell T.M."/>
            <person name="Glorioso B.M."/>
            <person name="Lawson B."/>
            <person name="Price S.J."/>
            <person name="Stengle A.G."/>
            <person name="Grear D.A."/>
            <person name="Lorch J.M."/>
        </authorList>
    </citation>
    <scope>NUCLEOTIDE SEQUENCE</scope>
    <source>
        <strain evidence="1">NWHC 24266-5</strain>
    </source>
</reference>
<dbReference type="EMBL" id="JALBCA010000043">
    <property type="protein sequence ID" value="KAI2386971.1"/>
    <property type="molecule type" value="Genomic_DNA"/>
</dbReference>
<sequence length="173" mass="19358">MGIALYSDEERDVEPRCTDWLIACGDTHYAVNRSSFKTYHDLSNAGLDSKEIKGVGTVELQVQRSNDSPEIHTLVLENVAYIPGAICNAFCYLRNTHRAIWDIMTKGFEAGGVPSWYGERVGKFDVLVLAGNAQGESEFRKRVNEGDPYFTLSLYVSRDDRQKLGLTKRSSGI</sequence>
<protein>
    <submittedName>
        <fullName evidence="1">Uncharacterized protein</fullName>
    </submittedName>
</protein>
<gene>
    <name evidence="1" type="ORF">LOY88_003354</name>
</gene>
<name>A0ACB8UX50_9EURO</name>
<comment type="caution">
    <text evidence="1">The sequence shown here is derived from an EMBL/GenBank/DDBJ whole genome shotgun (WGS) entry which is preliminary data.</text>
</comment>
<accession>A0ACB8UX50</accession>